<dbReference type="GO" id="GO:0051536">
    <property type="term" value="F:iron-sulfur cluster binding"/>
    <property type="evidence" value="ECO:0007669"/>
    <property type="project" value="UniProtKB-KW"/>
</dbReference>
<accession>A0A2J6R1G4</accession>
<dbReference type="InterPro" id="IPR015931">
    <property type="entry name" value="Acnase/IPM_dHydase_lsu_aba_1/3"/>
</dbReference>
<evidence type="ECO:0000256" key="4">
    <source>
        <dbReference type="ARBA" id="ARBA00023239"/>
    </source>
</evidence>
<keyword evidence="4" id="KW-0456">Lyase</keyword>
<dbReference type="PANTHER" id="PTHR43822">
    <property type="entry name" value="HOMOACONITASE, MITOCHONDRIAL-RELATED"/>
    <property type="match status" value="1"/>
</dbReference>
<feature type="domain" description="Aconitase/3-isopropylmalate dehydratase large subunit alpha/beta/alpha" evidence="6">
    <location>
        <begin position="169"/>
        <end position="500"/>
    </location>
</feature>
<dbReference type="Gene3D" id="3.30.499.10">
    <property type="entry name" value="Aconitase, domain 3"/>
    <property type="match status" value="2"/>
</dbReference>
<keyword evidence="1" id="KW-0479">Metal-binding</keyword>
<keyword evidence="9" id="KW-1185">Reference proteome</keyword>
<dbReference type="GO" id="GO:0170034">
    <property type="term" value="P:L-amino acid biosynthetic process"/>
    <property type="evidence" value="ECO:0007669"/>
    <property type="project" value="UniProtKB-ARBA"/>
</dbReference>
<gene>
    <name evidence="8" type="ORF">L207DRAFT_470992</name>
</gene>
<dbReference type="GO" id="GO:0046872">
    <property type="term" value="F:metal ion binding"/>
    <property type="evidence" value="ECO:0007669"/>
    <property type="project" value="UniProtKB-KW"/>
</dbReference>
<dbReference type="SUPFAM" id="SSF53732">
    <property type="entry name" value="Aconitase iron-sulfur domain"/>
    <property type="match status" value="1"/>
</dbReference>
<dbReference type="InterPro" id="IPR000573">
    <property type="entry name" value="AconitaseA/IPMdHydase_ssu_swvl"/>
</dbReference>
<dbReference type="InterPro" id="IPR001030">
    <property type="entry name" value="Acoase/IPM_deHydtase_lsu_aba"/>
</dbReference>
<dbReference type="Pfam" id="PF00694">
    <property type="entry name" value="Aconitase_C"/>
    <property type="match status" value="1"/>
</dbReference>
<evidence type="ECO:0000259" key="7">
    <source>
        <dbReference type="Pfam" id="PF00694"/>
    </source>
</evidence>
<proteinExistence type="predicted"/>
<dbReference type="NCBIfam" id="TIGR02087">
    <property type="entry name" value="LEUD_arch"/>
    <property type="match status" value="1"/>
</dbReference>
<evidence type="ECO:0000256" key="5">
    <source>
        <dbReference type="SAM" id="MobiDB-lite"/>
    </source>
</evidence>
<evidence type="ECO:0000313" key="8">
    <source>
        <dbReference type="EMBL" id="PMD32345.1"/>
    </source>
</evidence>
<sequence>MTDILFTNNHSREGEALSHVSSLATISPDFGGLGYSTNIQLDEKQEAEVLFLVSAWLEALNSADRSKSLPKPLASRPEGRRGMTLSEKIFAAHDIEQNGFITPGDVVRVSVDWIMASELSWGGMERAYDALGKPGVFRNDRFWLAGDHVVDPRINHVPKVKSLIASSKRAKQEFRMTENQGNNYTIMHTEFCRERVLPGMLVIGSDSHTCSAGSMGALAIGLGVADVTMPLITGETWFKIPESVNIRLINAPNPGIGGKDTILYIMKELKRNTIAAERVVEFTGPGVAHLSCDARFAIANMTTEFGGISGIFVPDEVTDQFIQRRRGPRNKSGAQYFRPDEDAEYVASHVIDLSKVESFVARYPRPDDVVPVRELDHTMLNGCFIGACTTAEEDLIIGALVLDAGLKQGLVPVSNGKRKVVPGSLPILNRLKSLGLADIYEQAGFEVGIPGCSYCVGMGADKAREGEVWLSSQNRNFENRMGTGSIGHLASAATVAASSFEMKITDPRPLLDAISQTRLQDILQHRTTGTHVSPAQSSRKPISYVEPGRSTTTREIVEDTANDHQEASQTLSGNEKPREKEDEALPASSTANTVLNGKIQRLPDFVDTDALAPGEALTTCVTDEEFGEYCLKHTHPEFRSHAKVGFNVVVAGNAFGVGSSRENAVSALKGCGIICVIAKSFAFIYGRNQPNLGLLGITIMDESFYEAAVDGAEIRIDLEKRKISVGNGEWPFKLSAMELKLIETGGITGAFRKFGKRLFEVMCAPVENAKKEPLQSDSTCGSVAEIQW</sequence>
<evidence type="ECO:0000313" key="9">
    <source>
        <dbReference type="Proteomes" id="UP000235786"/>
    </source>
</evidence>
<reference evidence="8 9" key="1">
    <citation type="submission" date="2016-04" db="EMBL/GenBank/DDBJ databases">
        <title>A degradative enzymes factory behind the ericoid mycorrhizal symbiosis.</title>
        <authorList>
            <consortium name="DOE Joint Genome Institute"/>
            <person name="Martino E."/>
            <person name="Morin E."/>
            <person name="Grelet G."/>
            <person name="Kuo A."/>
            <person name="Kohler A."/>
            <person name="Daghino S."/>
            <person name="Barry K."/>
            <person name="Choi C."/>
            <person name="Cichocki N."/>
            <person name="Clum A."/>
            <person name="Copeland A."/>
            <person name="Hainaut M."/>
            <person name="Haridas S."/>
            <person name="Labutti K."/>
            <person name="Lindquist E."/>
            <person name="Lipzen A."/>
            <person name="Khouja H.-R."/>
            <person name="Murat C."/>
            <person name="Ohm R."/>
            <person name="Olson A."/>
            <person name="Spatafora J."/>
            <person name="Veneault-Fourrey C."/>
            <person name="Henrissat B."/>
            <person name="Grigoriev I."/>
            <person name="Martin F."/>
            <person name="Perotto S."/>
        </authorList>
    </citation>
    <scope>NUCLEOTIDE SEQUENCE [LARGE SCALE GENOMIC DNA]</scope>
    <source>
        <strain evidence="8 9">F</strain>
    </source>
</reference>
<evidence type="ECO:0000259" key="6">
    <source>
        <dbReference type="Pfam" id="PF00330"/>
    </source>
</evidence>
<protein>
    <submittedName>
        <fullName evidence="8">Aconitase family protein</fullName>
    </submittedName>
</protein>
<dbReference type="Gene3D" id="3.20.19.10">
    <property type="entry name" value="Aconitase, domain 4"/>
    <property type="match status" value="1"/>
</dbReference>
<dbReference type="AlphaFoldDB" id="A0A2J6R1G4"/>
<feature type="compositionally biased region" description="Polar residues" evidence="5">
    <location>
        <begin position="526"/>
        <end position="540"/>
    </location>
</feature>
<dbReference type="GO" id="GO:0016836">
    <property type="term" value="F:hydro-lyase activity"/>
    <property type="evidence" value="ECO:0007669"/>
    <property type="project" value="InterPro"/>
</dbReference>
<name>A0A2J6R1G4_HYAVF</name>
<dbReference type="InterPro" id="IPR036008">
    <property type="entry name" value="Aconitase_4Fe-4S_dom"/>
</dbReference>
<evidence type="ECO:0000256" key="2">
    <source>
        <dbReference type="ARBA" id="ARBA00023004"/>
    </source>
</evidence>
<dbReference type="Proteomes" id="UP000235786">
    <property type="component" value="Unassembled WGS sequence"/>
</dbReference>
<dbReference type="InterPro" id="IPR050067">
    <property type="entry name" value="IPM_dehydratase_rel_enz"/>
</dbReference>
<dbReference type="SUPFAM" id="SSF52016">
    <property type="entry name" value="LeuD/IlvD-like"/>
    <property type="match status" value="1"/>
</dbReference>
<dbReference type="InterPro" id="IPR015928">
    <property type="entry name" value="Aconitase/3IPM_dehydase_swvl"/>
</dbReference>
<feature type="region of interest" description="Disordered" evidence="5">
    <location>
        <begin position="526"/>
        <end position="591"/>
    </location>
</feature>
<feature type="compositionally biased region" description="Basic and acidic residues" evidence="5">
    <location>
        <begin position="555"/>
        <end position="566"/>
    </location>
</feature>
<dbReference type="STRING" id="1149755.A0A2J6R1G4"/>
<dbReference type="PANTHER" id="PTHR43822:SF2">
    <property type="entry name" value="HOMOACONITASE, MITOCHONDRIAL"/>
    <property type="match status" value="1"/>
</dbReference>
<organism evidence="8 9">
    <name type="scientific">Hyaloscypha variabilis (strain UAMH 11265 / GT02V1 / F)</name>
    <name type="common">Meliniomyces variabilis</name>
    <dbReference type="NCBI Taxonomy" id="1149755"/>
    <lineage>
        <taxon>Eukaryota</taxon>
        <taxon>Fungi</taxon>
        <taxon>Dikarya</taxon>
        <taxon>Ascomycota</taxon>
        <taxon>Pezizomycotina</taxon>
        <taxon>Leotiomycetes</taxon>
        <taxon>Helotiales</taxon>
        <taxon>Hyaloscyphaceae</taxon>
        <taxon>Hyaloscypha</taxon>
        <taxon>Hyaloscypha variabilis</taxon>
    </lineage>
</organism>
<dbReference type="EMBL" id="KZ613959">
    <property type="protein sequence ID" value="PMD32345.1"/>
    <property type="molecule type" value="Genomic_DNA"/>
</dbReference>
<evidence type="ECO:0000256" key="1">
    <source>
        <dbReference type="ARBA" id="ARBA00022723"/>
    </source>
</evidence>
<dbReference type="PRINTS" id="PR00415">
    <property type="entry name" value="ACONITASE"/>
</dbReference>
<evidence type="ECO:0000256" key="3">
    <source>
        <dbReference type="ARBA" id="ARBA00023014"/>
    </source>
</evidence>
<keyword evidence="2" id="KW-0408">Iron</keyword>
<keyword evidence="3" id="KW-0411">Iron-sulfur</keyword>
<dbReference type="GO" id="GO:0170038">
    <property type="term" value="P:proteinogenic amino acid biosynthetic process"/>
    <property type="evidence" value="ECO:0007669"/>
    <property type="project" value="UniProtKB-ARBA"/>
</dbReference>
<dbReference type="InterPro" id="IPR011827">
    <property type="entry name" value="LeuD_type2/HacB/DmdB"/>
</dbReference>
<dbReference type="OrthoDB" id="419183at2759"/>
<dbReference type="Pfam" id="PF00330">
    <property type="entry name" value="Aconitase"/>
    <property type="match status" value="1"/>
</dbReference>
<feature type="domain" description="Aconitase A/isopropylmalate dehydratase small subunit swivel" evidence="7">
    <location>
        <begin position="648"/>
        <end position="700"/>
    </location>
</feature>